<dbReference type="EMBL" id="BJXX01000120">
    <property type="protein sequence ID" value="GEN35207.1"/>
    <property type="molecule type" value="Genomic_DNA"/>
</dbReference>
<evidence type="ECO:0000313" key="2">
    <source>
        <dbReference type="Proteomes" id="UP000321157"/>
    </source>
</evidence>
<protein>
    <submittedName>
        <fullName evidence="1">Uncharacterized protein</fullName>
    </submittedName>
</protein>
<dbReference type="RefSeq" id="WP_146810611.1">
    <property type="nucleotide sequence ID" value="NZ_BJXX01000120.1"/>
</dbReference>
<sequence>MNQRSFSFTLKDALITLLLIGAAFIIALKASMAGKLVMPHKEMTVTVAIEGQLPSFHKSIRPGDKIFQKGALQPFGEVTAVKAVPAKKYLPDTTTGKYRLASFKGEEDVYLTIKSSGFISLHGSPIIDNTFFHPNLYLPAKTDRAVFASRVISVE</sequence>
<accession>A0A511V8D8</accession>
<dbReference type="OrthoDB" id="2679166at2"/>
<organism evidence="1 2">
    <name type="scientific">Aneurinibacillus danicus</name>
    <dbReference type="NCBI Taxonomy" id="267746"/>
    <lineage>
        <taxon>Bacteria</taxon>
        <taxon>Bacillati</taxon>
        <taxon>Bacillota</taxon>
        <taxon>Bacilli</taxon>
        <taxon>Bacillales</taxon>
        <taxon>Paenibacillaceae</taxon>
        <taxon>Aneurinibacillus group</taxon>
        <taxon>Aneurinibacillus</taxon>
    </lineage>
</organism>
<evidence type="ECO:0000313" key="1">
    <source>
        <dbReference type="EMBL" id="GEN35207.1"/>
    </source>
</evidence>
<keyword evidence="2" id="KW-1185">Reference proteome</keyword>
<dbReference type="AlphaFoldDB" id="A0A511V8D8"/>
<reference evidence="1 2" key="1">
    <citation type="submission" date="2019-07" db="EMBL/GenBank/DDBJ databases">
        <title>Whole genome shotgun sequence of Aneurinibacillus danicus NBRC 102444.</title>
        <authorList>
            <person name="Hosoyama A."/>
            <person name="Uohara A."/>
            <person name="Ohji S."/>
            <person name="Ichikawa N."/>
        </authorList>
    </citation>
    <scope>NUCLEOTIDE SEQUENCE [LARGE SCALE GENOMIC DNA]</scope>
    <source>
        <strain evidence="1 2">NBRC 102444</strain>
    </source>
</reference>
<gene>
    <name evidence="1" type="ORF">ADA01nite_26670</name>
</gene>
<name>A0A511V8D8_9BACL</name>
<proteinExistence type="predicted"/>
<comment type="caution">
    <text evidence="1">The sequence shown here is derived from an EMBL/GenBank/DDBJ whole genome shotgun (WGS) entry which is preliminary data.</text>
</comment>
<dbReference type="Proteomes" id="UP000321157">
    <property type="component" value="Unassembled WGS sequence"/>
</dbReference>